<feature type="compositionally biased region" description="Acidic residues" evidence="1">
    <location>
        <begin position="205"/>
        <end position="216"/>
    </location>
</feature>
<reference evidence="2" key="1">
    <citation type="submission" date="2023-07" db="EMBL/GenBank/DDBJ databases">
        <authorList>
            <consortium name="AG Swart"/>
            <person name="Singh M."/>
            <person name="Singh A."/>
            <person name="Seah K."/>
            <person name="Emmerich C."/>
        </authorList>
    </citation>
    <scope>NUCLEOTIDE SEQUENCE</scope>
    <source>
        <strain evidence="2">DP1</strain>
    </source>
</reference>
<evidence type="ECO:0008006" key="4">
    <source>
        <dbReference type="Google" id="ProtNLM"/>
    </source>
</evidence>
<feature type="region of interest" description="Disordered" evidence="1">
    <location>
        <begin position="183"/>
        <end position="239"/>
    </location>
</feature>
<feature type="compositionally biased region" description="Low complexity" evidence="1">
    <location>
        <begin position="183"/>
        <end position="195"/>
    </location>
</feature>
<sequence>MGCNASKKVVEQPIIQEIKPIVYEELDLECIICMNIKKDPYLTNCCMRIVCPDCANQIDENCPLRCVNEGPLFGTNPDLDRKVMNEFQICKRCDSKFHPWDLHNHQDNCLRDELPKEIEVPQIHEHLLIETNVKGDWKCSIRTNLSQRHHDLFSHKCFLCKQCNHKFCRNCVLDEYFYEEQSSSNNSSSEISNLTENERSSNQEENSEESSEDSSELADHNKIDVSVESSSKSEKQDNS</sequence>
<organism evidence="2 3">
    <name type="scientific">Euplotes crassus</name>
    <dbReference type="NCBI Taxonomy" id="5936"/>
    <lineage>
        <taxon>Eukaryota</taxon>
        <taxon>Sar</taxon>
        <taxon>Alveolata</taxon>
        <taxon>Ciliophora</taxon>
        <taxon>Intramacronucleata</taxon>
        <taxon>Spirotrichea</taxon>
        <taxon>Hypotrichia</taxon>
        <taxon>Euplotida</taxon>
        <taxon>Euplotidae</taxon>
        <taxon>Moneuplotes</taxon>
    </lineage>
</organism>
<dbReference type="Proteomes" id="UP001295684">
    <property type="component" value="Unassembled WGS sequence"/>
</dbReference>
<feature type="compositionally biased region" description="Basic and acidic residues" evidence="1">
    <location>
        <begin position="217"/>
        <end position="239"/>
    </location>
</feature>
<name>A0AAD2D2D8_EUPCR</name>
<keyword evidence="3" id="KW-1185">Reference proteome</keyword>
<protein>
    <recommendedName>
        <fullName evidence="4">RING-type domain-containing protein</fullName>
    </recommendedName>
</protein>
<dbReference type="EMBL" id="CAMPGE010019268">
    <property type="protein sequence ID" value="CAI2377615.1"/>
    <property type="molecule type" value="Genomic_DNA"/>
</dbReference>
<evidence type="ECO:0000313" key="2">
    <source>
        <dbReference type="EMBL" id="CAI2377615.1"/>
    </source>
</evidence>
<comment type="caution">
    <text evidence="2">The sequence shown here is derived from an EMBL/GenBank/DDBJ whole genome shotgun (WGS) entry which is preliminary data.</text>
</comment>
<evidence type="ECO:0000313" key="3">
    <source>
        <dbReference type="Proteomes" id="UP001295684"/>
    </source>
</evidence>
<dbReference type="AlphaFoldDB" id="A0AAD2D2D8"/>
<proteinExistence type="predicted"/>
<gene>
    <name evidence="2" type="ORF">ECRASSUSDP1_LOCUS19003</name>
</gene>
<accession>A0AAD2D2D8</accession>
<evidence type="ECO:0000256" key="1">
    <source>
        <dbReference type="SAM" id="MobiDB-lite"/>
    </source>
</evidence>